<dbReference type="InterPro" id="IPR044855">
    <property type="entry name" value="CoA-Trfase_III_dom3_sf"/>
</dbReference>
<dbReference type="InterPro" id="IPR050483">
    <property type="entry name" value="CoA-transferase_III_domain"/>
</dbReference>
<dbReference type="SUPFAM" id="SSF89796">
    <property type="entry name" value="CoA-transferase family III (CaiB/BaiF)"/>
    <property type="match status" value="1"/>
</dbReference>
<dbReference type="InterPro" id="IPR023606">
    <property type="entry name" value="CoA-Trfase_III_dom_1_sf"/>
</dbReference>
<gene>
    <name evidence="2" type="ORF">B5V03_18150</name>
</gene>
<dbReference type="Gene3D" id="3.30.1540.10">
    <property type="entry name" value="formyl-coa transferase, domain 3"/>
    <property type="match status" value="1"/>
</dbReference>
<evidence type="ECO:0000256" key="1">
    <source>
        <dbReference type="ARBA" id="ARBA00022679"/>
    </source>
</evidence>
<dbReference type="OrthoDB" id="5720311at2"/>
<dbReference type="GO" id="GO:0008410">
    <property type="term" value="F:CoA-transferase activity"/>
    <property type="evidence" value="ECO:0007669"/>
    <property type="project" value="TreeGrafter"/>
</dbReference>
<dbReference type="PANTHER" id="PTHR48207">
    <property type="entry name" value="SUCCINATE--HYDROXYMETHYLGLUTARATE COA-TRANSFERASE"/>
    <property type="match status" value="1"/>
</dbReference>
<organism evidence="2 3">
    <name type="scientific">Bradyrhizobium betae</name>
    <dbReference type="NCBI Taxonomy" id="244734"/>
    <lineage>
        <taxon>Bacteria</taxon>
        <taxon>Pseudomonadati</taxon>
        <taxon>Pseudomonadota</taxon>
        <taxon>Alphaproteobacteria</taxon>
        <taxon>Hyphomicrobiales</taxon>
        <taxon>Nitrobacteraceae</taxon>
        <taxon>Bradyrhizobium</taxon>
    </lineage>
</organism>
<keyword evidence="1" id="KW-0808">Transferase</keyword>
<accession>A0A4Q1V209</accession>
<dbReference type="Gene3D" id="3.40.50.10540">
    <property type="entry name" value="Crotonobetainyl-coa:carnitine coa-transferase, domain 1"/>
    <property type="match status" value="1"/>
</dbReference>
<sequence length="414" mass="45034">MSIDMAAGAVTGSTRPGILDGIRVLDFTAMMSGPYCTRLMADLGAEVIKVEPPEGDHIRLRPPLRHGRSAYFAQLNAGKSSIALDLKRPEARNLIYELVPHCDVLVENYRPGVMQRLALDYEAVAKLNPKLVYCSISGFGQEGSWSGRSAYAPVLHATSGYDMANLDYQEGDIARPLKNGIFIADVLGGSTAFGAIQAALFRTLKTGQGEYVDVSLLDAMVSMLVYECQEAQFPAERRRPLYRPTQASDGFLLVAPVSQNNFEALARGVGHPEWISDVRFATSSAREHHWSELMNLLDDWAASRTAAECEAVLTKVGVPCSQYRTIHETMTLPPIQERGVLEEIDDGAGPMHIPNPAFRFAHSAAHVRNKVPALGEDGPGLLQRLLGLTPQAIATLRADKVLRGVEEQAVAAAE</sequence>
<dbReference type="AlphaFoldDB" id="A0A4Q1V209"/>
<reference evidence="2 3" key="1">
    <citation type="submission" date="2017-03" db="EMBL/GenBank/DDBJ databases">
        <authorList>
            <person name="Safronova V.I."/>
            <person name="Sazanova A.L."/>
            <person name="Chirak E.R."/>
        </authorList>
    </citation>
    <scope>NUCLEOTIDE SEQUENCE [LARGE SCALE GENOMIC DNA]</scope>
    <source>
        <strain evidence="2 3">Opo-243</strain>
    </source>
</reference>
<keyword evidence="3" id="KW-1185">Reference proteome</keyword>
<dbReference type="Pfam" id="PF02515">
    <property type="entry name" value="CoA_transf_3"/>
    <property type="match status" value="1"/>
</dbReference>
<dbReference type="Proteomes" id="UP000290819">
    <property type="component" value="Unassembled WGS sequence"/>
</dbReference>
<proteinExistence type="predicted"/>
<dbReference type="InterPro" id="IPR003673">
    <property type="entry name" value="CoA-Trfase_fam_III"/>
</dbReference>
<name>A0A4Q1V209_9BRAD</name>
<protein>
    <submittedName>
        <fullName evidence="2">Carnitine dehydratase</fullName>
    </submittedName>
</protein>
<evidence type="ECO:0000313" key="3">
    <source>
        <dbReference type="Proteomes" id="UP000290819"/>
    </source>
</evidence>
<evidence type="ECO:0000313" key="2">
    <source>
        <dbReference type="EMBL" id="RXT45605.1"/>
    </source>
</evidence>
<dbReference type="EMBL" id="MZXW01000021">
    <property type="protein sequence ID" value="RXT45605.1"/>
    <property type="molecule type" value="Genomic_DNA"/>
</dbReference>
<comment type="caution">
    <text evidence="2">The sequence shown here is derived from an EMBL/GenBank/DDBJ whole genome shotgun (WGS) entry which is preliminary data.</text>
</comment>
<dbReference type="PANTHER" id="PTHR48207:SF3">
    <property type="entry name" value="SUCCINATE--HYDROXYMETHYLGLUTARATE COA-TRANSFERASE"/>
    <property type="match status" value="1"/>
</dbReference>